<dbReference type="InterPro" id="IPR002575">
    <property type="entry name" value="Aminoglycoside_PTrfase"/>
</dbReference>
<dbReference type="Gene3D" id="3.90.1200.10">
    <property type="match status" value="1"/>
</dbReference>
<proteinExistence type="predicted"/>
<dbReference type="KEGG" id="sals:SLNWT_1161"/>
<dbReference type="SUPFAM" id="SSF56112">
    <property type="entry name" value="Protein kinase-like (PK-like)"/>
    <property type="match status" value="1"/>
</dbReference>
<sequence length="294" mass="32620">MTTTPTEESFAVLEEVAAAAGLSADGAEPIRLAENDLWKLASDVVVRISRPGQDDVAAREVAVARWLAENCVPAVRPISRDQPVRARGRAATFWELLPPHRQGSEAELAPLLRRMHKLPRPTFSIGQLQPFVRIAERLSAARCATEGDKTWLLGRLDELKEQWSELPPGLPHCVVHGDAWGGNCAVTDQGALLLDFERTSMGPPEWDLTSTAVAFDTFGTLSAAQYADYSEQYGFDVRDWAGYPTLRGIRELRLVTFGMQTADQDAVAREQAQYRIDCVRGREGRRPWHWTAVG</sequence>
<dbReference type="EMBL" id="CP010519">
    <property type="protein sequence ID" value="AJE81537.1"/>
    <property type="molecule type" value="Genomic_DNA"/>
</dbReference>
<evidence type="ECO:0000313" key="3">
    <source>
        <dbReference type="Proteomes" id="UP000031523"/>
    </source>
</evidence>
<accession>A0A0B5ETV0</accession>
<dbReference type="Proteomes" id="UP000031523">
    <property type="component" value="Chromosome"/>
</dbReference>
<feature type="domain" description="Aminoglycoside phosphotransferase" evidence="1">
    <location>
        <begin position="33"/>
        <end position="241"/>
    </location>
</feature>
<reference evidence="2 3" key="1">
    <citation type="submission" date="2015-01" db="EMBL/GenBank/DDBJ databases">
        <title>Enhanced salinomycin production by adjusting the supply of polyketide extender units in Streptomyce albus DSM 41398.</title>
        <authorList>
            <person name="Lu C."/>
        </authorList>
    </citation>
    <scope>NUCLEOTIDE SEQUENCE [LARGE SCALE GENOMIC DNA]</scope>
    <source>
        <strain evidence="3">ATCC 21838 / DSM 41398 / FERM P-419 / JCM 4703 / NBRC 107858</strain>
    </source>
</reference>
<organism evidence="2 3">
    <name type="scientific">Streptomyces albus (strain ATCC 21838 / DSM 41398 / FERM P-419 / JCM 4703 / NBRC 107858)</name>
    <dbReference type="NCBI Taxonomy" id="1081613"/>
    <lineage>
        <taxon>Bacteria</taxon>
        <taxon>Bacillati</taxon>
        <taxon>Actinomycetota</taxon>
        <taxon>Actinomycetes</taxon>
        <taxon>Kitasatosporales</taxon>
        <taxon>Streptomycetaceae</taxon>
        <taxon>Streptomyces</taxon>
    </lineage>
</organism>
<dbReference type="PANTHER" id="PTHR21310:SF40">
    <property type="entry name" value="AMINOGLYCOSIDE PHOSPHOTRANSFERASE DOMAIN-CONTAINING PROTEIN-RELATED"/>
    <property type="match status" value="1"/>
</dbReference>
<dbReference type="InterPro" id="IPR011009">
    <property type="entry name" value="Kinase-like_dom_sf"/>
</dbReference>
<keyword evidence="3" id="KW-1185">Reference proteome</keyword>
<evidence type="ECO:0000259" key="1">
    <source>
        <dbReference type="Pfam" id="PF01636"/>
    </source>
</evidence>
<dbReference type="PANTHER" id="PTHR21310">
    <property type="entry name" value="AMINOGLYCOSIDE PHOSPHOTRANSFERASE-RELATED-RELATED"/>
    <property type="match status" value="1"/>
</dbReference>
<dbReference type="InterPro" id="IPR051678">
    <property type="entry name" value="AGP_Transferase"/>
</dbReference>
<name>A0A0B5ETV0_STRA4</name>
<evidence type="ECO:0000313" key="2">
    <source>
        <dbReference type="EMBL" id="AJE81537.1"/>
    </source>
</evidence>
<dbReference type="Pfam" id="PF01636">
    <property type="entry name" value="APH"/>
    <property type="match status" value="1"/>
</dbReference>
<protein>
    <recommendedName>
        <fullName evidence="1">Aminoglycoside phosphotransferase domain-containing protein</fullName>
    </recommendedName>
</protein>
<gene>
    <name evidence="2" type="ORF">SLNWT_1161</name>
</gene>
<dbReference type="AlphaFoldDB" id="A0A0B5ETV0"/>